<feature type="signal peptide" evidence="1">
    <location>
        <begin position="1"/>
        <end position="21"/>
    </location>
</feature>
<keyword evidence="4" id="KW-1185">Reference proteome</keyword>
<dbReference type="Gene3D" id="3.30.457.10">
    <property type="entry name" value="Copper amine oxidase-like, N-terminal domain"/>
    <property type="match status" value="1"/>
</dbReference>
<sequence>MKKLLVIFSAIMLLLVGCSSTNPSLKDVYINSMKYESAESKTTLSIDAEVKGDYLGEEGQQILDMLKAGVLIEQKAASVDEAYMKLTLLNDEPLRKMGYWTVEEQVALEVIVEGEKIFMKTSADPYYYEIDPNSGYADNTMGMADQKKLREFMMGAFEDYMKQFDYEIKNLNDKGWQTVETPEGTERVRLVEVKFDIENILDFVSYTLGNLAEYEGLDELVKEFLAFVPEEAGMPTDQELADGIQEFRNMLNQAKAFVDGTTEESIEQMSGMDIDLNIVTEAGLSKQKKYMVSEKSDISLAVHDKETGEGLDAVIKTDSIVWNVGGEVELPKVEKSVNVEELSNDLQKIKQLPDSTPVKKMLLNEFRAEFFIDAPYAFFGSEWVDFNEAPYVNNGSTMVPVAAISNWLGGDVDWNKEAQTLKVMVDNQTFEFTLNSNKVKVNGKEKMMSAPFEVKNGTSFVPVAFIAKELGAKINFDAELKLVEIYFE</sequence>
<dbReference type="PROSITE" id="PS51257">
    <property type="entry name" value="PROKAR_LIPOPROTEIN"/>
    <property type="match status" value="1"/>
</dbReference>
<dbReference type="SUPFAM" id="SSF55383">
    <property type="entry name" value="Copper amine oxidase, domain N"/>
    <property type="match status" value="1"/>
</dbReference>
<organism evidence="3 4">
    <name type="scientific">Bacillus solimangrovi</name>
    <dbReference type="NCBI Taxonomy" id="1305675"/>
    <lineage>
        <taxon>Bacteria</taxon>
        <taxon>Bacillati</taxon>
        <taxon>Bacillota</taxon>
        <taxon>Bacilli</taxon>
        <taxon>Bacillales</taxon>
        <taxon>Bacillaceae</taxon>
        <taxon>Bacillus</taxon>
    </lineage>
</organism>
<keyword evidence="1" id="KW-0732">Signal</keyword>
<feature type="domain" description="Copper amine oxidase-like N-terminal" evidence="2">
    <location>
        <begin position="384"/>
        <end position="485"/>
    </location>
</feature>
<dbReference type="Proteomes" id="UP000095209">
    <property type="component" value="Unassembled WGS sequence"/>
</dbReference>
<dbReference type="RefSeq" id="WP_069717834.1">
    <property type="nucleotide sequence ID" value="NZ_MJEH01000033.1"/>
</dbReference>
<comment type="caution">
    <text evidence="3">The sequence shown here is derived from an EMBL/GenBank/DDBJ whole genome shotgun (WGS) entry which is preliminary data.</text>
</comment>
<dbReference type="EMBL" id="MJEH01000033">
    <property type="protein sequence ID" value="OEH92293.1"/>
    <property type="molecule type" value="Genomic_DNA"/>
</dbReference>
<dbReference type="AlphaFoldDB" id="A0A1E5LDZ1"/>
<feature type="chain" id="PRO_5039382975" description="Copper amine oxidase-like N-terminal domain-containing protein" evidence="1">
    <location>
        <begin position="22"/>
        <end position="488"/>
    </location>
</feature>
<name>A0A1E5LDZ1_9BACI</name>
<protein>
    <recommendedName>
        <fullName evidence="2">Copper amine oxidase-like N-terminal domain-containing protein</fullName>
    </recommendedName>
</protein>
<gene>
    <name evidence="3" type="ORF">BFG57_02515</name>
</gene>
<dbReference type="STRING" id="1305675.BFG57_02515"/>
<evidence type="ECO:0000259" key="2">
    <source>
        <dbReference type="Pfam" id="PF07833"/>
    </source>
</evidence>
<dbReference type="InterPro" id="IPR036582">
    <property type="entry name" value="Mao_N_sf"/>
</dbReference>
<evidence type="ECO:0000256" key="1">
    <source>
        <dbReference type="SAM" id="SignalP"/>
    </source>
</evidence>
<dbReference type="InterPro" id="IPR012854">
    <property type="entry name" value="Cu_amine_oxidase-like_N"/>
</dbReference>
<evidence type="ECO:0000313" key="3">
    <source>
        <dbReference type="EMBL" id="OEH92293.1"/>
    </source>
</evidence>
<dbReference type="OrthoDB" id="2811497at2"/>
<dbReference type="Pfam" id="PF07833">
    <property type="entry name" value="Cu_amine_oxidN1"/>
    <property type="match status" value="1"/>
</dbReference>
<evidence type="ECO:0000313" key="4">
    <source>
        <dbReference type="Proteomes" id="UP000095209"/>
    </source>
</evidence>
<reference evidence="3 4" key="1">
    <citation type="submission" date="2016-08" db="EMBL/GenBank/DDBJ databases">
        <title>Genome of Bacillus solimangrovi GH2-4.</title>
        <authorList>
            <person name="Lim S."/>
            <person name="Kim B.-C."/>
        </authorList>
    </citation>
    <scope>NUCLEOTIDE SEQUENCE [LARGE SCALE GENOMIC DNA]</scope>
    <source>
        <strain evidence="3 4">GH2-4</strain>
    </source>
</reference>
<accession>A0A1E5LDZ1</accession>
<proteinExistence type="predicted"/>